<accession>A0A5B7HPI5</accession>
<sequence>MTRVSEDNPILLTLKVPTAPRRGSHATDLTCSRVYEQHGLIRRNLIDK</sequence>
<keyword evidence="2" id="KW-1185">Reference proteome</keyword>
<name>A0A5B7HPI5_PORTR</name>
<gene>
    <name evidence="1" type="ORF">E2C01_067511</name>
</gene>
<comment type="caution">
    <text evidence="1">The sequence shown here is derived from an EMBL/GenBank/DDBJ whole genome shotgun (WGS) entry which is preliminary data.</text>
</comment>
<dbReference type="Proteomes" id="UP000324222">
    <property type="component" value="Unassembled WGS sequence"/>
</dbReference>
<evidence type="ECO:0000313" key="2">
    <source>
        <dbReference type="Proteomes" id="UP000324222"/>
    </source>
</evidence>
<dbReference type="EMBL" id="VSRR010036278">
    <property type="protein sequence ID" value="MPC73192.1"/>
    <property type="molecule type" value="Genomic_DNA"/>
</dbReference>
<evidence type="ECO:0000313" key="1">
    <source>
        <dbReference type="EMBL" id="MPC73192.1"/>
    </source>
</evidence>
<protein>
    <submittedName>
        <fullName evidence="1">Uncharacterized protein</fullName>
    </submittedName>
</protein>
<proteinExistence type="predicted"/>
<reference evidence="1 2" key="1">
    <citation type="submission" date="2019-05" db="EMBL/GenBank/DDBJ databases">
        <title>Another draft genome of Portunus trituberculatus and its Hox gene families provides insights of decapod evolution.</title>
        <authorList>
            <person name="Jeong J.-H."/>
            <person name="Song I."/>
            <person name="Kim S."/>
            <person name="Choi T."/>
            <person name="Kim D."/>
            <person name="Ryu S."/>
            <person name="Kim W."/>
        </authorList>
    </citation>
    <scope>NUCLEOTIDE SEQUENCE [LARGE SCALE GENOMIC DNA]</scope>
    <source>
        <tissue evidence="1">Muscle</tissue>
    </source>
</reference>
<organism evidence="1 2">
    <name type="scientific">Portunus trituberculatus</name>
    <name type="common">Swimming crab</name>
    <name type="synonym">Neptunus trituberculatus</name>
    <dbReference type="NCBI Taxonomy" id="210409"/>
    <lineage>
        <taxon>Eukaryota</taxon>
        <taxon>Metazoa</taxon>
        <taxon>Ecdysozoa</taxon>
        <taxon>Arthropoda</taxon>
        <taxon>Crustacea</taxon>
        <taxon>Multicrustacea</taxon>
        <taxon>Malacostraca</taxon>
        <taxon>Eumalacostraca</taxon>
        <taxon>Eucarida</taxon>
        <taxon>Decapoda</taxon>
        <taxon>Pleocyemata</taxon>
        <taxon>Brachyura</taxon>
        <taxon>Eubrachyura</taxon>
        <taxon>Portunoidea</taxon>
        <taxon>Portunidae</taxon>
        <taxon>Portuninae</taxon>
        <taxon>Portunus</taxon>
    </lineage>
</organism>
<dbReference type="AlphaFoldDB" id="A0A5B7HPI5"/>